<dbReference type="Proteomes" id="UP001059745">
    <property type="component" value="Chromosome 1"/>
</dbReference>
<gene>
    <name evidence="13" type="ORF">CRM94_21410</name>
    <name evidence="14" type="ORF">NYZ96_15560</name>
</gene>
<evidence type="ECO:0000256" key="1">
    <source>
        <dbReference type="ARBA" id="ARBA00004994"/>
    </source>
</evidence>
<dbReference type="Gene3D" id="1.10.1040.10">
    <property type="entry name" value="N-(1-d-carboxylethyl)-l-norvaline Dehydrogenase, domain 2"/>
    <property type="match status" value="1"/>
</dbReference>
<accession>A0A2A7S1K5</accession>
<keyword evidence="5 10" id="KW-0566">Pantothenate biosynthesis</keyword>
<dbReference type="InterPro" id="IPR003710">
    <property type="entry name" value="ApbA"/>
</dbReference>
<dbReference type="Proteomes" id="UP000220629">
    <property type="component" value="Unassembled WGS sequence"/>
</dbReference>
<dbReference type="GO" id="GO:0005737">
    <property type="term" value="C:cytoplasm"/>
    <property type="evidence" value="ECO:0007669"/>
    <property type="project" value="TreeGrafter"/>
</dbReference>
<evidence type="ECO:0000256" key="3">
    <source>
        <dbReference type="ARBA" id="ARBA00013014"/>
    </source>
</evidence>
<comment type="catalytic activity">
    <reaction evidence="9 10">
        <text>(R)-pantoate + NADP(+) = 2-dehydropantoate + NADPH + H(+)</text>
        <dbReference type="Rhea" id="RHEA:16233"/>
        <dbReference type="ChEBI" id="CHEBI:11561"/>
        <dbReference type="ChEBI" id="CHEBI:15378"/>
        <dbReference type="ChEBI" id="CHEBI:15980"/>
        <dbReference type="ChEBI" id="CHEBI:57783"/>
        <dbReference type="ChEBI" id="CHEBI:58349"/>
        <dbReference type="EC" id="1.1.1.169"/>
    </reaction>
</comment>
<protein>
    <recommendedName>
        <fullName evidence="4 10">2-dehydropantoate 2-reductase</fullName>
        <ecNumber evidence="3 10">1.1.1.169</ecNumber>
    </recommendedName>
    <alternativeName>
        <fullName evidence="8 10">Ketopantoate reductase</fullName>
    </alternativeName>
</protein>
<dbReference type="InterPro" id="IPR036291">
    <property type="entry name" value="NAD(P)-bd_dom_sf"/>
</dbReference>
<reference evidence="13" key="2">
    <citation type="submission" date="2017-09" db="EMBL/GenBank/DDBJ databases">
        <title>FDA dAtabase for Regulatory Grade micrObial Sequences (FDA-ARGOS): Supporting development and validation of Infectious Disease Dx tests.</title>
        <authorList>
            <person name="Minogue T."/>
            <person name="Wolcott M."/>
            <person name="Wasieloski L."/>
            <person name="Aguilar W."/>
            <person name="Moore D."/>
            <person name="Tallon L.J."/>
            <person name="Sadzewicz L."/>
            <person name="Ott S."/>
            <person name="Zhao X."/>
            <person name="Nagaraj S."/>
            <person name="Vavikolanu K."/>
            <person name="Aluvathingal J."/>
            <person name="Nadendla S."/>
            <person name="Sichtig H."/>
        </authorList>
    </citation>
    <scope>NUCLEOTIDE SEQUENCE</scope>
    <source>
        <strain evidence="13">FDAARGOS_390</strain>
    </source>
</reference>
<evidence type="ECO:0000259" key="12">
    <source>
        <dbReference type="Pfam" id="PF08546"/>
    </source>
</evidence>
<dbReference type="NCBIfam" id="TIGR00745">
    <property type="entry name" value="apbA_panE"/>
    <property type="match status" value="1"/>
</dbReference>
<dbReference type="PANTHER" id="PTHR43765">
    <property type="entry name" value="2-DEHYDROPANTOATE 2-REDUCTASE-RELATED"/>
    <property type="match status" value="1"/>
</dbReference>
<dbReference type="Pfam" id="PF08546">
    <property type="entry name" value="ApbA_C"/>
    <property type="match status" value="1"/>
</dbReference>
<reference evidence="14" key="3">
    <citation type="submission" date="2022-09" db="EMBL/GenBank/DDBJ databases">
        <title>Genomic of Burkholderia gladioli.</title>
        <authorList>
            <person name="Wu H."/>
        </authorList>
    </citation>
    <scope>NUCLEOTIDE SEQUENCE</scope>
    <source>
        <strain evidence="14">ZN-S4</strain>
    </source>
</reference>
<comment type="pathway">
    <text evidence="1 10">Cofactor biosynthesis; (R)-pantothenate biosynthesis; (R)-pantoate from 3-methyl-2-oxobutanoate: step 2/2.</text>
</comment>
<keyword evidence="6 10" id="KW-0521">NADP</keyword>
<dbReference type="InterPro" id="IPR013328">
    <property type="entry name" value="6PGD_dom2"/>
</dbReference>
<feature type="domain" description="Ketopantoate reductase N-terminal" evidence="11">
    <location>
        <begin position="4"/>
        <end position="153"/>
    </location>
</feature>
<dbReference type="SUPFAM" id="SSF48179">
    <property type="entry name" value="6-phosphogluconate dehydrogenase C-terminal domain-like"/>
    <property type="match status" value="1"/>
</dbReference>
<dbReference type="PANTHER" id="PTHR43765:SF2">
    <property type="entry name" value="2-DEHYDROPANTOATE 2-REDUCTASE"/>
    <property type="match status" value="1"/>
</dbReference>
<dbReference type="InterPro" id="IPR050838">
    <property type="entry name" value="Ketopantoate_reductase"/>
</dbReference>
<evidence type="ECO:0000256" key="10">
    <source>
        <dbReference type="RuleBase" id="RU362068"/>
    </source>
</evidence>
<comment type="similarity">
    <text evidence="2 10">Belongs to the ketopantoate reductase family.</text>
</comment>
<evidence type="ECO:0000259" key="11">
    <source>
        <dbReference type="Pfam" id="PF02558"/>
    </source>
</evidence>
<reference evidence="15" key="1">
    <citation type="submission" date="2017-09" db="EMBL/GenBank/DDBJ databases">
        <title>FDA dAtabase for Regulatory Grade micrObial Sequences (FDA-ARGOS): Supporting development and validation of Infectious Disease Dx tests.</title>
        <authorList>
            <person name="Minogue T."/>
            <person name="Wolcott M."/>
            <person name="Wasieloski L."/>
            <person name="Aguilar W."/>
            <person name="Moore D."/>
            <person name="Tallon L."/>
            <person name="Sadzewicz L."/>
            <person name="Ott S."/>
            <person name="Zhao X."/>
            <person name="Nagaraj S."/>
            <person name="Vavikolanu K."/>
            <person name="Aluvathingal J."/>
            <person name="Nadendla S."/>
            <person name="Sichtig H."/>
        </authorList>
    </citation>
    <scope>NUCLEOTIDE SEQUENCE [LARGE SCALE GENOMIC DNA]</scope>
    <source>
        <strain evidence="15">FDAARGOS_390</strain>
    </source>
</reference>
<dbReference type="GO" id="GO:0015940">
    <property type="term" value="P:pantothenate biosynthetic process"/>
    <property type="evidence" value="ECO:0007669"/>
    <property type="project" value="UniProtKB-UniPathway"/>
</dbReference>
<evidence type="ECO:0000256" key="9">
    <source>
        <dbReference type="ARBA" id="ARBA00048793"/>
    </source>
</evidence>
<dbReference type="OMA" id="DVMRWKY"/>
<dbReference type="EC" id="1.1.1.169" evidence="3 10"/>
<evidence type="ECO:0000256" key="2">
    <source>
        <dbReference type="ARBA" id="ARBA00007870"/>
    </source>
</evidence>
<dbReference type="Gene3D" id="3.40.50.720">
    <property type="entry name" value="NAD(P)-binding Rossmann-like Domain"/>
    <property type="match status" value="1"/>
</dbReference>
<dbReference type="SUPFAM" id="SSF51735">
    <property type="entry name" value="NAD(P)-binding Rossmann-fold domains"/>
    <property type="match status" value="1"/>
</dbReference>
<dbReference type="UniPathway" id="UPA00028">
    <property type="reaction ID" value="UER00004"/>
</dbReference>
<proteinExistence type="inferred from homology"/>
<dbReference type="AlphaFoldDB" id="A0A2A7S1K5"/>
<evidence type="ECO:0000256" key="8">
    <source>
        <dbReference type="ARBA" id="ARBA00032024"/>
    </source>
</evidence>
<feature type="domain" description="Ketopantoate reductase C-terminal" evidence="12">
    <location>
        <begin position="176"/>
        <end position="312"/>
    </location>
</feature>
<dbReference type="NCBIfam" id="NF006083">
    <property type="entry name" value="PRK08229.1"/>
    <property type="match status" value="1"/>
</dbReference>
<dbReference type="InterPro" id="IPR013752">
    <property type="entry name" value="KPA_reductase"/>
</dbReference>
<evidence type="ECO:0000313" key="15">
    <source>
        <dbReference type="Proteomes" id="UP000220629"/>
    </source>
</evidence>
<keyword evidence="7 10" id="KW-0560">Oxidoreductase</keyword>
<organism evidence="13 15">
    <name type="scientific">Burkholderia gladioli</name>
    <name type="common">Pseudomonas marginata</name>
    <name type="synonym">Phytomonas marginata</name>
    <dbReference type="NCBI Taxonomy" id="28095"/>
    <lineage>
        <taxon>Bacteria</taxon>
        <taxon>Pseudomonadati</taxon>
        <taxon>Pseudomonadota</taxon>
        <taxon>Betaproteobacteria</taxon>
        <taxon>Burkholderiales</taxon>
        <taxon>Burkholderiaceae</taxon>
        <taxon>Burkholderia</taxon>
    </lineage>
</organism>
<evidence type="ECO:0000313" key="14">
    <source>
        <dbReference type="EMBL" id="UWX69602.1"/>
    </source>
</evidence>
<dbReference type="InterPro" id="IPR013332">
    <property type="entry name" value="KPR_N"/>
</dbReference>
<dbReference type="EMBL" id="CP104214">
    <property type="protein sequence ID" value="UWX69602.1"/>
    <property type="molecule type" value="Genomic_DNA"/>
</dbReference>
<dbReference type="InterPro" id="IPR008927">
    <property type="entry name" value="6-PGluconate_DH-like_C_sf"/>
</dbReference>
<comment type="function">
    <text evidence="10">Catalyzes the NADPH-dependent reduction of ketopantoate into pantoic acid.</text>
</comment>
<evidence type="ECO:0000256" key="7">
    <source>
        <dbReference type="ARBA" id="ARBA00023002"/>
    </source>
</evidence>
<dbReference type="Pfam" id="PF02558">
    <property type="entry name" value="ApbA"/>
    <property type="match status" value="1"/>
</dbReference>
<dbReference type="GO" id="GO:0050661">
    <property type="term" value="F:NADP binding"/>
    <property type="evidence" value="ECO:0007669"/>
    <property type="project" value="TreeGrafter"/>
</dbReference>
<evidence type="ECO:0000256" key="4">
    <source>
        <dbReference type="ARBA" id="ARBA00019465"/>
    </source>
</evidence>
<dbReference type="RefSeq" id="WP_013699168.1">
    <property type="nucleotide sequence ID" value="NZ_CADEPT010000001.1"/>
</dbReference>
<evidence type="ECO:0000313" key="13">
    <source>
        <dbReference type="EMBL" id="PEH37120.1"/>
    </source>
</evidence>
<dbReference type="GO" id="GO:0008677">
    <property type="term" value="F:2-dehydropantoate 2-reductase activity"/>
    <property type="evidence" value="ECO:0007669"/>
    <property type="project" value="UniProtKB-EC"/>
</dbReference>
<dbReference type="EMBL" id="PDDY01000004">
    <property type="protein sequence ID" value="PEH37120.1"/>
    <property type="molecule type" value="Genomic_DNA"/>
</dbReference>
<evidence type="ECO:0000256" key="5">
    <source>
        <dbReference type="ARBA" id="ARBA00022655"/>
    </source>
</evidence>
<sequence>MTRIAVFGAGAIGCYIGGRLAVAGGDVRFVGRAATGEMLREHGLTLNDYLGREAQVAPERIAFDTDPRSLADAEVVLVSVKCTATPAAAAALEPVLRPGTVVISFQNGVRQADALRIALPARTVLAGMVPFNVIARGDGLFHQGSGGQLVVEASPHLARIDEVFDRAVLPLRHSEDILAVQWAKLLLNLNNAVNALSALPLREQLAQRDYRRCLALAQREALRVLRRAGLRPAWLTLLPPGWMPGLLSLPDALFSRLANSMLEIDPLARSSMADDLSAGRSTEIDWLNGEIVRLAAEIGMAAPVNARLRELVLLAGRDRARKRWRADVLLHTLLDAAGEAPTPPEPA</sequence>
<name>A0A2A7S1K5_BURGA</name>
<evidence type="ECO:0000256" key="6">
    <source>
        <dbReference type="ARBA" id="ARBA00022857"/>
    </source>
</evidence>